<proteinExistence type="predicted"/>
<keyword evidence="1" id="KW-0472">Membrane</keyword>
<gene>
    <name evidence="2" type="ORF">IPJ38_16115</name>
</gene>
<comment type="caution">
    <text evidence="2">The sequence shown here is derived from an EMBL/GenBank/DDBJ whole genome shotgun (WGS) entry which is preliminary data.</text>
</comment>
<keyword evidence="1" id="KW-0812">Transmembrane</keyword>
<protein>
    <submittedName>
        <fullName evidence="2">Uncharacterized protein</fullName>
    </submittedName>
</protein>
<evidence type="ECO:0000313" key="3">
    <source>
        <dbReference type="Proteomes" id="UP000739411"/>
    </source>
</evidence>
<keyword evidence="1" id="KW-1133">Transmembrane helix</keyword>
<name>A0A935JYX8_9RHOO</name>
<dbReference type="Proteomes" id="UP000739411">
    <property type="component" value="Unassembled WGS sequence"/>
</dbReference>
<dbReference type="AlphaFoldDB" id="A0A935JYX8"/>
<evidence type="ECO:0000313" key="2">
    <source>
        <dbReference type="EMBL" id="MBK7416393.1"/>
    </source>
</evidence>
<dbReference type="EMBL" id="JADJMS010000043">
    <property type="protein sequence ID" value="MBK7416393.1"/>
    <property type="molecule type" value="Genomic_DNA"/>
</dbReference>
<feature type="transmembrane region" description="Helical" evidence="1">
    <location>
        <begin position="41"/>
        <end position="70"/>
    </location>
</feature>
<accession>A0A935JYX8</accession>
<reference evidence="2 3" key="1">
    <citation type="submission" date="2020-10" db="EMBL/GenBank/DDBJ databases">
        <title>Connecting structure to function with the recovery of over 1000 high-quality activated sludge metagenome-assembled genomes encoding full-length rRNA genes using long-read sequencing.</title>
        <authorList>
            <person name="Singleton C.M."/>
            <person name="Petriglieri F."/>
            <person name="Kristensen J.M."/>
            <person name="Kirkegaard R.H."/>
            <person name="Michaelsen T.Y."/>
            <person name="Andersen M.H."/>
            <person name="Karst S.M."/>
            <person name="Dueholm M.S."/>
            <person name="Nielsen P.H."/>
            <person name="Albertsen M."/>
        </authorList>
    </citation>
    <scope>NUCLEOTIDE SEQUENCE [LARGE SCALE GENOMIC DNA]</scope>
    <source>
        <strain evidence="2">EsbW_18-Q3-R4-48_BATAC.463</strain>
    </source>
</reference>
<organism evidence="2 3">
    <name type="scientific">Candidatus Dechloromonas phosphorivorans</name>
    <dbReference type="NCBI Taxonomy" id="2899244"/>
    <lineage>
        <taxon>Bacteria</taxon>
        <taxon>Pseudomonadati</taxon>
        <taxon>Pseudomonadota</taxon>
        <taxon>Betaproteobacteria</taxon>
        <taxon>Rhodocyclales</taxon>
        <taxon>Azonexaceae</taxon>
        <taxon>Dechloromonas</taxon>
    </lineage>
</organism>
<evidence type="ECO:0000256" key="1">
    <source>
        <dbReference type="SAM" id="Phobius"/>
    </source>
</evidence>
<sequence length="91" mass="10148">MLTTGFTIFIGVVLILAKLPRRTMLRVLKHDLLLDVAVSLITLMIHWGTFSGVMAATVAGLLTSVATSTLKRLIGLRRWRQVLARHIRLDV</sequence>